<keyword evidence="2" id="KW-1185">Reference proteome</keyword>
<proteinExistence type="predicted"/>
<evidence type="ECO:0000313" key="1">
    <source>
        <dbReference type="EMBL" id="KAI9510219.1"/>
    </source>
</evidence>
<comment type="caution">
    <text evidence="1">The sequence shown here is derived from an EMBL/GenBank/DDBJ whole genome shotgun (WGS) entry which is preliminary data.</text>
</comment>
<organism evidence="1 2">
    <name type="scientific">Russula earlei</name>
    <dbReference type="NCBI Taxonomy" id="71964"/>
    <lineage>
        <taxon>Eukaryota</taxon>
        <taxon>Fungi</taxon>
        <taxon>Dikarya</taxon>
        <taxon>Basidiomycota</taxon>
        <taxon>Agaricomycotina</taxon>
        <taxon>Agaricomycetes</taxon>
        <taxon>Russulales</taxon>
        <taxon>Russulaceae</taxon>
        <taxon>Russula</taxon>
    </lineage>
</organism>
<dbReference type="Proteomes" id="UP001207468">
    <property type="component" value="Unassembled WGS sequence"/>
</dbReference>
<protein>
    <submittedName>
        <fullName evidence="1">SacI homology domain-containing protein</fullName>
    </submittedName>
</protein>
<accession>A0ACC0UGN5</accession>
<name>A0ACC0UGN5_9AGAM</name>
<dbReference type="EMBL" id="JAGFNK010000046">
    <property type="protein sequence ID" value="KAI9510219.1"/>
    <property type="molecule type" value="Genomic_DNA"/>
</dbReference>
<evidence type="ECO:0000313" key="2">
    <source>
        <dbReference type="Proteomes" id="UP001207468"/>
    </source>
</evidence>
<reference evidence="1" key="1">
    <citation type="submission" date="2021-03" db="EMBL/GenBank/DDBJ databases">
        <title>Evolutionary priming and transition to the ectomycorrhizal habit in an iconic lineage of mushroom-forming fungi: is preadaptation a requirement?</title>
        <authorList>
            <consortium name="DOE Joint Genome Institute"/>
            <person name="Looney B.P."/>
            <person name="Miyauchi S."/>
            <person name="Morin E."/>
            <person name="Drula E."/>
            <person name="Courty P.E."/>
            <person name="Chicoki N."/>
            <person name="Fauchery L."/>
            <person name="Kohler A."/>
            <person name="Kuo A."/>
            <person name="LaButti K."/>
            <person name="Pangilinan J."/>
            <person name="Lipzen A."/>
            <person name="Riley R."/>
            <person name="Andreopoulos W."/>
            <person name="He G."/>
            <person name="Johnson J."/>
            <person name="Barry K.W."/>
            <person name="Grigoriev I.V."/>
            <person name="Nagy L."/>
            <person name="Hibbett D."/>
            <person name="Henrissat B."/>
            <person name="Matheny P.B."/>
            <person name="Labbe J."/>
            <person name="Martin A.F."/>
        </authorList>
    </citation>
    <scope>NUCLEOTIDE SEQUENCE</scope>
    <source>
        <strain evidence="1">BPL698</strain>
    </source>
</reference>
<gene>
    <name evidence="1" type="ORF">F5148DRAFT_1282115</name>
</gene>
<sequence length="1152" mass="126354">MKRFFSKSPKNPLSTSAVSTPNDIVVDTPALPPPPKPVVPPVPHPRPYDHIAVLPTQDGLLLRPHATHRGEFDHYVRITWGKVPEIEEFQGVPNAGVNWAPAVVVYGIVGILELFTDSYLLVITSTVGRWTHRKVYAVKDVKAIPLGGFQLATSGIPGNSRGSLDEVGNRVKFSEEFEVKVMTPVAVDEVSALDRPPSPASMASVASSISSEHSAAPITKVLANRLLFWNKASKKNDTNTSDVEVPQEAGRPLDDLIHGDMHEPHEYTQLEAKILRQTVKEFAKGEMYFAYDFDITHSLQHKQEQLVKTRKRNALLAELDALDSPANSVANGENIDILAEPLPTLPLWRRVDRKFWWNEHLSKPFIEAGLHSYILPLVQGFFQVASFSIPLDAELVEAGETSQIDVDYIIMSRRSRDRAGLRYQRRGVDDEAHVANFVETETITQVDRENVNHIFSYVQIRGSIPLFWMQSGAGLKPPPQLSPEATHEQNLRALTRHFKRTVPSYGSHTLVNLAEQHGKEGVITNAFREYVKEAQLPDVQYCQYDFHAETKGMKYENISKLITQLEPSFESQGFLWISDQRMLSQQKGVYRVNCIDCLDRTNVVQSAFARHVLNRQLFSVAVLSPSENGRTEMDVVVNDVWANNGDAISRCYAGTSALKGDFTRTGKRDLGGLLNDGINSLARMYTSTFSDWFCQVVIDYMLGFRTLSVFSEFLLKLQSTDPRELIRLSNIRAEAISTCVSRVLEEGESLLSGWTLFSPTGLNTKFGEKFEEKVLLLSRVALYIISFDYNLEKVKVSTRIPLHDIMSITKGSLKLNFQETSRDPLQNAGFIVEWRNLRQRTRVTSYSLHNSAEPPSSPGVPNLTPNNTNKFTGRSSGSSIRPRPLSPLSQASQRRISTSSATATTSSNADKPTAIVPQPAQQSSRASRVPAKDKRRPPPLSRTPSVTAARLSRLLSSVAVYNPAPETTASIGSAGGTSGGGDRKTSLGPGPGRRSPSQSPSPSPGGPGTCFAAFKALPIDPARTRSESSSAGINSGSSNNFIISGGGPSAPATPTAAAFVVEPQQRAPDDLAEAETCREAVDRMVDAIARACVDAHADADSGKGWGKGKGGGDDVGPSVRDGDIVSLAEARKMTSMYAKMEYGVKRLLWLGG</sequence>